<evidence type="ECO:0000256" key="2">
    <source>
        <dbReference type="SAM" id="Phobius"/>
    </source>
</evidence>
<organism evidence="3 4">
    <name type="scientific">Romanomermis culicivorax</name>
    <name type="common">Nematode worm</name>
    <dbReference type="NCBI Taxonomy" id="13658"/>
    <lineage>
        <taxon>Eukaryota</taxon>
        <taxon>Metazoa</taxon>
        <taxon>Ecdysozoa</taxon>
        <taxon>Nematoda</taxon>
        <taxon>Enoplea</taxon>
        <taxon>Dorylaimia</taxon>
        <taxon>Mermithida</taxon>
        <taxon>Mermithoidea</taxon>
        <taxon>Mermithidae</taxon>
        <taxon>Romanomermis</taxon>
    </lineage>
</organism>
<keyword evidence="2" id="KW-0472">Membrane</keyword>
<evidence type="ECO:0000313" key="3">
    <source>
        <dbReference type="Proteomes" id="UP000887565"/>
    </source>
</evidence>
<feature type="transmembrane region" description="Helical" evidence="2">
    <location>
        <begin position="58"/>
        <end position="76"/>
    </location>
</feature>
<feature type="region of interest" description="Disordered" evidence="1">
    <location>
        <begin position="98"/>
        <end position="184"/>
    </location>
</feature>
<keyword evidence="2" id="KW-1133">Transmembrane helix</keyword>
<evidence type="ECO:0000256" key="1">
    <source>
        <dbReference type="SAM" id="MobiDB-lite"/>
    </source>
</evidence>
<dbReference type="Proteomes" id="UP000887565">
    <property type="component" value="Unplaced"/>
</dbReference>
<protein>
    <submittedName>
        <fullName evidence="4">Uncharacterized protein</fullName>
    </submittedName>
</protein>
<feature type="compositionally biased region" description="Polar residues" evidence="1">
    <location>
        <begin position="153"/>
        <end position="168"/>
    </location>
</feature>
<name>A0A915JL60_ROMCU</name>
<keyword evidence="2" id="KW-0812">Transmembrane</keyword>
<feature type="compositionally biased region" description="Low complexity" evidence="1">
    <location>
        <begin position="140"/>
        <end position="152"/>
    </location>
</feature>
<sequence>MQVVIKKEYWDETNPLNPITNEGPYEFRVPPDPNTMQLRHKNPVVEGSKKSTYVVMKYYYIVYNEFNAMFVFRFFILRMSGHLKNAEQALEIMLESNEDNDESYVGRPPLSNYDQNKKKRRIEKSSDSSSSSSDEEFQPSDNSSSDSSTSNNEEAINQAHGQGPSQAKSRWRKKTTQQQKRNIRKKACTYGEKFVLRYEKECQGRIKFKYSHDQPDFKMIETETRSKRGRPSNVASWKKLYDRKLPISSAKKKDLLSLCSARLIPDELHGFFDSNESERHTH</sequence>
<reference evidence="4" key="1">
    <citation type="submission" date="2022-11" db="UniProtKB">
        <authorList>
            <consortium name="WormBaseParasite"/>
        </authorList>
    </citation>
    <scope>IDENTIFICATION</scope>
</reference>
<evidence type="ECO:0000313" key="4">
    <source>
        <dbReference type="WBParaSite" id="nRc.2.0.1.t26843-RA"/>
    </source>
</evidence>
<proteinExistence type="predicted"/>
<dbReference type="WBParaSite" id="nRc.2.0.1.t26843-RA">
    <property type="protein sequence ID" value="nRc.2.0.1.t26843-RA"/>
    <property type="gene ID" value="nRc.2.0.1.g26843"/>
</dbReference>
<dbReference type="AlphaFoldDB" id="A0A915JL60"/>
<feature type="compositionally biased region" description="Basic residues" evidence="1">
    <location>
        <begin position="169"/>
        <end position="184"/>
    </location>
</feature>
<keyword evidence="3" id="KW-1185">Reference proteome</keyword>
<accession>A0A915JL60</accession>